<protein>
    <submittedName>
        <fullName evidence="1">Uncharacterized protein</fullName>
    </submittedName>
</protein>
<dbReference type="Proteomes" id="UP001172681">
    <property type="component" value="Unassembled WGS sequence"/>
</dbReference>
<dbReference type="EMBL" id="JAPDRN010000053">
    <property type="protein sequence ID" value="KAJ9632767.1"/>
    <property type="molecule type" value="Genomic_DNA"/>
</dbReference>
<name>A0AA38Y1D1_9EURO</name>
<sequence length="182" mass="21744">MGQKLLRSESAEEFFLTMWAVLKRQWGKEQTIIVKLIDSIERRTGWNVQWQIKDFEFNEELSRFSYYASSFSFNNIAEDTELRVGIIDFAKEFDMNVDNFFDFQFLTFVVNDWSKTRKAKELQVNMQLGLIIRYHLQQFDPAHQTLWIHLDENLLRQKKAITILEINILGFNILDLNHGLQE</sequence>
<accession>A0AA38Y1D1</accession>
<dbReference type="AlphaFoldDB" id="A0AA38Y1D1"/>
<keyword evidence="2" id="KW-1185">Reference proteome</keyword>
<reference evidence="1" key="1">
    <citation type="submission" date="2022-10" db="EMBL/GenBank/DDBJ databases">
        <title>Culturing micro-colonial fungi from biological soil crusts in the Mojave desert and describing Neophaeococcomyces mojavensis, and introducing the new genera and species Taxawa tesnikishii.</title>
        <authorList>
            <person name="Kurbessoian T."/>
            <person name="Stajich J.E."/>
        </authorList>
    </citation>
    <scope>NUCLEOTIDE SEQUENCE</scope>
    <source>
        <strain evidence="1">TK_35</strain>
    </source>
</reference>
<comment type="caution">
    <text evidence="1">The sequence shown here is derived from an EMBL/GenBank/DDBJ whole genome shotgun (WGS) entry which is preliminary data.</text>
</comment>
<gene>
    <name evidence="1" type="ORF">H2204_007642</name>
</gene>
<proteinExistence type="predicted"/>
<evidence type="ECO:0000313" key="2">
    <source>
        <dbReference type="Proteomes" id="UP001172681"/>
    </source>
</evidence>
<evidence type="ECO:0000313" key="1">
    <source>
        <dbReference type="EMBL" id="KAJ9632767.1"/>
    </source>
</evidence>
<organism evidence="1 2">
    <name type="scientific">Knufia peltigerae</name>
    <dbReference type="NCBI Taxonomy" id="1002370"/>
    <lineage>
        <taxon>Eukaryota</taxon>
        <taxon>Fungi</taxon>
        <taxon>Dikarya</taxon>
        <taxon>Ascomycota</taxon>
        <taxon>Pezizomycotina</taxon>
        <taxon>Eurotiomycetes</taxon>
        <taxon>Chaetothyriomycetidae</taxon>
        <taxon>Chaetothyriales</taxon>
        <taxon>Trichomeriaceae</taxon>
        <taxon>Knufia</taxon>
    </lineage>
</organism>